<name>A0A5C4LV06_9PSEU</name>
<dbReference type="Proteomes" id="UP000305546">
    <property type="component" value="Unassembled WGS sequence"/>
</dbReference>
<evidence type="ECO:0000313" key="10">
    <source>
        <dbReference type="Proteomes" id="UP000305546"/>
    </source>
</evidence>
<dbReference type="RefSeq" id="WP_139100616.1">
    <property type="nucleotide sequence ID" value="NZ_VDFW01000051.1"/>
</dbReference>
<protein>
    <recommendedName>
        <fullName evidence="3">phospholipase C</fullName>
        <ecNumber evidence="3">3.1.4.3</ecNumber>
    </recommendedName>
</protein>
<dbReference type="PANTHER" id="PTHR31956">
    <property type="entry name" value="NON-SPECIFIC PHOSPHOLIPASE C4-RELATED"/>
    <property type="match status" value="1"/>
</dbReference>
<dbReference type="PANTHER" id="PTHR31956:SF1">
    <property type="entry name" value="NON-SPECIFIC PHOSPHOLIPASE C1"/>
    <property type="match status" value="1"/>
</dbReference>
<evidence type="ECO:0000256" key="3">
    <source>
        <dbReference type="ARBA" id="ARBA00012018"/>
    </source>
</evidence>
<dbReference type="Gene3D" id="3.40.720.10">
    <property type="entry name" value="Alkaline Phosphatase, subunit A"/>
    <property type="match status" value="2"/>
</dbReference>
<evidence type="ECO:0000256" key="2">
    <source>
        <dbReference type="ARBA" id="ARBA00009717"/>
    </source>
</evidence>
<dbReference type="AlphaFoldDB" id="A0A5C4LV06"/>
<reference evidence="9 10" key="1">
    <citation type="submission" date="2019-06" db="EMBL/GenBank/DDBJ databases">
        <title>Amycolatopsis alkalitolerans sp. nov., isolated from Gastrodia elata Blume.</title>
        <authorList>
            <person name="Narsing Rao M.P."/>
            <person name="Li W.J."/>
        </authorList>
    </citation>
    <scope>NUCLEOTIDE SEQUENCE [LARGE SCALE GENOMIC DNA]</scope>
    <source>
        <strain evidence="9 10">SYSUP0005</strain>
    </source>
</reference>
<organism evidence="9 10">
    <name type="scientific">Amycolatopsis alkalitolerans</name>
    <dbReference type="NCBI Taxonomy" id="2547244"/>
    <lineage>
        <taxon>Bacteria</taxon>
        <taxon>Bacillati</taxon>
        <taxon>Actinomycetota</taxon>
        <taxon>Actinomycetes</taxon>
        <taxon>Pseudonocardiales</taxon>
        <taxon>Pseudonocardiaceae</taxon>
        <taxon>Amycolatopsis</taxon>
    </lineage>
</organism>
<evidence type="ECO:0000256" key="7">
    <source>
        <dbReference type="ARBA" id="ARBA00048421"/>
    </source>
</evidence>
<dbReference type="InterPro" id="IPR006311">
    <property type="entry name" value="TAT_signal"/>
</dbReference>
<gene>
    <name evidence="9" type="ORF">FG385_32360</name>
</gene>
<proteinExistence type="inferred from homology"/>
<comment type="catalytic activity">
    <reaction evidence="7">
        <text>a 1,2-diacyl-sn-glycero-3-phosphocholine + H2O = phosphocholine + a 1,2-diacyl-sn-glycerol + H(+)</text>
        <dbReference type="Rhea" id="RHEA:10604"/>
        <dbReference type="ChEBI" id="CHEBI:15377"/>
        <dbReference type="ChEBI" id="CHEBI:15378"/>
        <dbReference type="ChEBI" id="CHEBI:17815"/>
        <dbReference type="ChEBI" id="CHEBI:57643"/>
        <dbReference type="ChEBI" id="CHEBI:295975"/>
        <dbReference type="EC" id="3.1.4.3"/>
    </reaction>
    <physiologicalReaction direction="left-to-right" evidence="7">
        <dbReference type="Rhea" id="RHEA:10605"/>
    </physiologicalReaction>
</comment>
<dbReference type="GO" id="GO:0034480">
    <property type="term" value="F:phosphatidylcholine phospholipase C activity"/>
    <property type="evidence" value="ECO:0007669"/>
    <property type="project" value="UniProtKB-EC"/>
</dbReference>
<dbReference type="PROSITE" id="PS51318">
    <property type="entry name" value="TAT"/>
    <property type="match status" value="1"/>
</dbReference>
<comment type="subcellular location">
    <subcellularLocation>
        <location evidence="1">Secreted</location>
        <location evidence="1">Cell wall</location>
    </subcellularLocation>
</comment>
<comment type="caution">
    <text evidence="9">The sequence shown here is derived from an EMBL/GenBank/DDBJ whole genome shotgun (WGS) entry which is preliminary data.</text>
</comment>
<dbReference type="InterPro" id="IPR007312">
    <property type="entry name" value="Phosphoesterase"/>
</dbReference>
<feature type="signal peptide" evidence="8">
    <location>
        <begin position="1"/>
        <end position="18"/>
    </location>
</feature>
<dbReference type="EMBL" id="VDFW01000051">
    <property type="protein sequence ID" value="TNC19384.1"/>
    <property type="molecule type" value="Genomic_DNA"/>
</dbReference>
<keyword evidence="4" id="KW-0964">Secreted</keyword>
<keyword evidence="4" id="KW-0134">Cell wall</keyword>
<evidence type="ECO:0000256" key="6">
    <source>
        <dbReference type="ARBA" id="ARBA00023026"/>
    </source>
</evidence>
<evidence type="ECO:0000313" key="9">
    <source>
        <dbReference type="EMBL" id="TNC19384.1"/>
    </source>
</evidence>
<dbReference type="CDD" id="cd16013">
    <property type="entry name" value="AcpA"/>
    <property type="match status" value="1"/>
</dbReference>
<evidence type="ECO:0000256" key="5">
    <source>
        <dbReference type="ARBA" id="ARBA00022801"/>
    </source>
</evidence>
<evidence type="ECO:0000256" key="4">
    <source>
        <dbReference type="ARBA" id="ARBA00022512"/>
    </source>
</evidence>
<accession>A0A5C4LV06</accession>
<keyword evidence="5" id="KW-0378">Hydrolase</keyword>
<evidence type="ECO:0000256" key="8">
    <source>
        <dbReference type="SAM" id="SignalP"/>
    </source>
</evidence>
<keyword evidence="8" id="KW-0732">Signal</keyword>
<keyword evidence="6" id="KW-0843">Virulence</keyword>
<dbReference type="InterPro" id="IPR017850">
    <property type="entry name" value="Alkaline_phosphatase_core_sf"/>
</dbReference>
<keyword evidence="10" id="KW-1185">Reference proteome</keyword>
<feature type="chain" id="PRO_5038907424" description="phospholipase C" evidence="8">
    <location>
        <begin position="19"/>
        <end position="417"/>
    </location>
</feature>
<dbReference type="EC" id="3.1.4.3" evidence="3"/>
<dbReference type="Pfam" id="PF04185">
    <property type="entry name" value="Phosphoesterase"/>
    <property type="match status" value="1"/>
</dbReference>
<sequence>MTASRRQFLAGAASAAFATTLGAEASAATSSLPSPDSSGIDHIVVVMMENRSFDHFLGWLPGATGKQAGLTYVDSAGAAHRTYHLEDFQGCAHPDPDHSFEGGRVEYNDGKCDGWLRAGSNDVFSIGYYQQPDLAFYGQAAPYWTVCDHYFSAIMAETYPNRFYQHAAQTDRIHNSTAISTLPTIWDRLADGGLQGRYYFYDTPFTALWGAKYLPISRPYGEFLTDCAAGTLPHLSFVDPKFLDEDSGSSADDHPHADIRAGQSFLDQVYRAVTGGPAWERTLLVINYDEWGGFFDHVPPAVAPDANPDWGLRGFRVPCLVISPRARRGHVAHDVYDHTSILKMVEWRWNLPPLTVRDAGARNLAEVLDFTDPPDPTAPRWPVPHVVGLPCALSQYIDYEQWVALKNLALDNGWTLS</sequence>
<dbReference type="OrthoDB" id="4181857at2"/>
<comment type="similarity">
    <text evidence="2">Belongs to the bacterial phospholipase C family.</text>
</comment>
<evidence type="ECO:0000256" key="1">
    <source>
        <dbReference type="ARBA" id="ARBA00004191"/>
    </source>
</evidence>